<comment type="function">
    <text evidence="5">Involved in formation and maintenance of cell shape.</text>
</comment>
<keyword evidence="8" id="KW-1185">Reference proteome</keyword>
<dbReference type="EMBL" id="BOOW01000056">
    <property type="protein sequence ID" value="GII97249.1"/>
    <property type="molecule type" value="Genomic_DNA"/>
</dbReference>
<dbReference type="Proteomes" id="UP000606172">
    <property type="component" value="Unassembled WGS sequence"/>
</dbReference>
<gene>
    <name evidence="7" type="ORF">Ssi02_74800</name>
</gene>
<keyword evidence="3 5" id="KW-0133">Cell shape</keyword>
<comment type="caution">
    <text evidence="7">The sequence shown here is derived from an EMBL/GenBank/DDBJ whole genome shotgun (WGS) entry which is preliminary data.</text>
</comment>
<evidence type="ECO:0000313" key="7">
    <source>
        <dbReference type="EMBL" id="GII97249.1"/>
    </source>
</evidence>
<dbReference type="RefSeq" id="WP_204032789.1">
    <property type="nucleotide sequence ID" value="NZ_BOOW01000056.1"/>
</dbReference>
<organism evidence="7 8">
    <name type="scientific">Sinosporangium siamense</name>
    <dbReference type="NCBI Taxonomy" id="1367973"/>
    <lineage>
        <taxon>Bacteria</taxon>
        <taxon>Bacillati</taxon>
        <taxon>Actinomycetota</taxon>
        <taxon>Actinomycetes</taxon>
        <taxon>Streptosporangiales</taxon>
        <taxon>Streptosporangiaceae</taxon>
        <taxon>Sinosporangium</taxon>
    </lineage>
</organism>
<evidence type="ECO:0000256" key="2">
    <source>
        <dbReference type="ARBA" id="ARBA00013855"/>
    </source>
</evidence>
<evidence type="ECO:0000256" key="3">
    <source>
        <dbReference type="ARBA" id="ARBA00022960"/>
    </source>
</evidence>
<proteinExistence type="inferred from homology"/>
<accession>A0A919VGM1</accession>
<dbReference type="Gene3D" id="2.40.10.340">
    <property type="entry name" value="Rod shape-determining protein MreC, domain 1"/>
    <property type="match status" value="1"/>
</dbReference>
<name>A0A919VGM1_9ACTN</name>
<dbReference type="InterPro" id="IPR042175">
    <property type="entry name" value="Cell/Rod_MreC_2"/>
</dbReference>
<sequence length="292" mass="30986">MRDTRRARLFLGLLLAMALVIVTVDHRARGTSPFATLREVGAWAIGGVQSAVSDVVRPVGRFFSIFTSAPSAQERIAGLKAENARLRAELSGNRLDQSRSAELRRMLGVTRAKGYKVVPAQVVARRGLPGFEDAVEIDVGTRDGVRSEMTVLNDDGLVGRVLRAGTGTSTVVLLSDPASAAGARLEEGNEVGVVNGVGEHGRLVKFKLLDATATLAPGQRVVSFGSQRGAPYIPGVPIGVIERVESTPGELTRTGYARPYADLTSLDVVGVVVGAPQRDVREAVPAERERKG</sequence>
<dbReference type="InterPro" id="IPR042177">
    <property type="entry name" value="Cell/Rod_1"/>
</dbReference>
<dbReference type="PANTHER" id="PTHR34138">
    <property type="entry name" value="CELL SHAPE-DETERMINING PROTEIN MREC"/>
    <property type="match status" value="1"/>
</dbReference>
<dbReference type="InterPro" id="IPR055342">
    <property type="entry name" value="MreC_beta-barrel_core"/>
</dbReference>
<dbReference type="PIRSF" id="PIRSF038471">
    <property type="entry name" value="MreC"/>
    <property type="match status" value="1"/>
</dbReference>
<dbReference type="GO" id="GO:0005886">
    <property type="term" value="C:plasma membrane"/>
    <property type="evidence" value="ECO:0007669"/>
    <property type="project" value="TreeGrafter"/>
</dbReference>
<dbReference type="Pfam" id="PF04085">
    <property type="entry name" value="MreC"/>
    <property type="match status" value="1"/>
</dbReference>
<evidence type="ECO:0000256" key="5">
    <source>
        <dbReference type="PIRNR" id="PIRNR038471"/>
    </source>
</evidence>
<evidence type="ECO:0000259" key="6">
    <source>
        <dbReference type="Pfam" id="PF04085"/>
    </source>
</evidence>
<dbReference type="Gene3D" id="2.40.10.350">
    <property type="entry name" value="Rod shape-determining protein MreC, domain 2"/>
    <property type="match status" value="1"/>
</dbReference>
<feature type="domain" description="Rod shape-determining protein MreC beta-barrel core" evidence="6">
    <location>
        <begin position="130"/>
        <end position="272"/>
    </location>
</feature>
<dbReference type="InterPro" id="IPR007221">
    <property type="entry name" value="MreC"/>
</dbReference>
<protein>
    <recommendedName>
        <fullName evidence="2 5">Cell shape-determining protein MreC</fullName>
    </recommendedName>
    <alternativeName>
        <fullName evidence="4 5">Cell shape protein MreC</fullName>
    </alternativeName>
</protein>
<dbReference type="GO" id="GO:0008360">
    <property type="term" value="P:regulation of cell shape"/>
    <property type="evidence" value="ECO:0007669"/>
    <property type="project" value="UniProtKB-KW"/>
</dbReference>
<evidence type="ECO:0000256" key="1">
    <source>
        <dbReference type="ARBA" id="ARBA00009369"/>
    </source>
</evidence>
<evidence type="ECO:0000313" key="8">
    <source>
        <dbReference type="Proteomes" id="UP000606172"/>
    </source>
</evidence>
<comment type="similarity">
    <text evidence="1 5">Belongs to the MreC family.</text>
</comment>
<dbReference type="AlphaFoldDB" id="A0A919VGM1"/>
<reference evidence="7" key="1">
    <citation type="submission" date="2021-01" db="EMBL/GenBank/DDBJ databases">
        <title>Whole genome shotgun sequence of Sinosporangium siamense NBRC 109515.</title>
        <authorList>
            <person name="Komaki H."/>
            <person name="Tamura T."/>
        </authorList>
    </citation>
    <scope>NUCLEOTIDE SEQUENCE</scope>
    <source>
        <strain evidence="7">NBRC 109515</strain>
    </source>
</reference>
<dbReference type="PANTHER" id="PTHR34138:SF1">
    <property type="entry name" value="CELL SHAPE-DETERMINING PROTEIN MREC"/>
    <property type="match status" value="1"/>
</dbReference>
<evidence type="ECO:0000256" key="4">
    <source>
        <dbReference type="ARBA" id="ARBA00032089"/>
    </source>
</evidence>